<feature type="region of interest" description="Disordered" evidence="5">
    <location>
        <begin position="1"/>
        <end position="37"/>
    </location>
</feature>
<dbReference type="GeneID" id="23888623"/>
<evidence type="ECO:0000313" key="8">
    <source>
        <dbReference type="EMBL" id="AFR94558.2"/>
    </source>
</evidence>
<evidence type="ECO:0000313" key="9">
    <source>
        <dbReference type="Proteomes" id="UP000010091"/>
    </source>
</evidence>
<dbReference type="HOGENOM" id="CLU_086440_2_1_1"/>
<sequence length="266" mass="30035">MSQQDPEAQPLTAEDFDFDQSSSFQDTSRPVPSRSPYHLPASEQLQGVANRIIFSRYYILFYGAMMALSLATLVLSLVATHKGQCPPIAWHIIEFVLNALMVLEVTTRWIANGRKYPMTPLNIIDLTLVFFCTLTLVLVFLNPCGSGTRKEELLDTILIVARNTVQFLRLGSILRRSGHSWLNPPKPIDLSQARDASRALDFDLDDEEDTERRFYGDGRGRSLLSGRRGYEPVSGEEERRGGAGVRDNSGREQFSEQDDHELLDRL</sequence>
<dbReference type="RefSeq" id="XP_012048582.1">
    <property type="nucleotide sequence ID" value="XM_012193192.1"/>
</dbReference>
<dbReference type="AlphaFoldDB" id="J9VJZ5"/>
<evidence type="ECO:0000256" key="6">
    <source>
        <dbReference type="SAM" id="Phobius"/>
    </source>
</evidence>
<dbReference type="EMBL" id="CP003823">
    <property type="protein sequence ID" value="AFR94558.2"/>
    <property type="molecule type" value="Genomic_DNA"/>
</dbReference>
<dbReference type="InterPro" id="IPR027359">
    <property type="entry name" value="Volt_channel_dom_sf"/>
</dbReference>
<dbReference type="PANTHER" id="PTHR38483">
    <property type="entry name" value="CHROMOSOME 1, WHOLE GENOME SHOTGUN SEQUENCE"/>
    <property type="match status" value="1"/>
</dbReference>
<dbReference type="InterPro" id="IPR005821">
    <property type="entry name" value="Ion_trans_dom"/>
</dbReference>
<keyword evidence="4 6" id="KW-0472">Membrane</keyword>
<protein>
    <recommendedName>
        <fullName evidence="7">Ion transport domain-containing protein</fullName>
    </recommendedName>
</protein>
<proteinExistence type="predicted"/>
<organism evidence="8 9">
    <name type="scientific">Cryptococcus neoformans (strain H99 / ATCC 208821 / CBS 10515 / FGSC 9487)</name>
    <name type="common">Cryptococcus neoformans var. grubii serotype A</name>
    <dbReference type="NCBI Taxonomy" id="235443"/>
    <lineage>
        <taxon>Eukaryota</taxon>
        <taxon>Fungi</taxon>
        <taxon>Dikarya</taxon>
        <taxon>Basidiomycota</taxon>
        <taxon>Agaricomycotina</taxon>
        <taxon>Tremellomycetes</taxon>
        <taxon>Tremellales</taxon>
        <taxon>Cryptococcaceae</taxon>
        <taxon>Cryptococcus</taxon>
        <taxon>Cryptococcus neoformans species complex</taxon>
    </lineage>
</organism>
<dbReference type="VEuPathDB" id="FungiDB:CNAG_05297"/>
<keyword evidence="9" id="KW-1185">Reference proteome</keyword>
<dbReference type="KEGG" id="cng:CNAG_05297"/>
<accession>J9VJZ5</accession>
<feature type="transmembrane region" description="Helical" evidence="6">
    <location>
        <begin position="57"/>
        <end position="76"/>
    </location>
</feature>
<dbReference type="Proteomes" id="UP000010091">
    <property type="component" value="Chromosome 4"/>
</dbReference>
<feature type="transmembrane region" description="Helical" evidence="6">
    <location>
        <begin position="123"/>
        <end position="141"/>
    </location>
</feature>
<evidence type="ECO:0000256" key="4">
    <source>
        <dbReference type="ARBA" id="ARBA00023136"/>
    </source>
</evidence>
<dbReference type="Pfam" id="PF00520">
    <property type="entry name" value="Ion_trans"/>
    <property type="match status" value="1"/>
</dbReference>
<feature type="domain" description="Ion transport" evidence="7">
    <location>
        <begin position="59"/>
        <end position="175"/>
    </location>
</feature>
<feature type="region of interest" description="Disordered" evidence="5">
    <location>
        <begin position="213"/>
        <end position="266"/>
    </location>
</feature>
<evidence type="ECO:0000256" key="5">
    <source>
        <dbReference type="SAM" id="MobiDB-lite"/>
    </source>
</evidence>
<gene>
    <name evidence="8" type="ORF">CNAG_05297</name>
</gene>
<dbReference type="PANTHER" id="PTHR38483:SF1">
    <property type="entry name" value="ION TRANSPORT DOMAIN-CONTAINING PROTEIN"/>
    <property type="match status" value="1"/>
</dbReference>
<name>J9VJZ5_CRYN9</name>
<dbReference type="OrthoDB" id="429183at2759"/>
<keyword evidence="2 6" id="KW-0812">Transmembrane</keyword>
<feature type="transmembrane region" description="Helical" evidence="6">
    <location>
        <begin position="88"/>
        <end position="111"/>
    </location>
</feature>
<evidence type="ECO:0000256" key="1">
    <source>
        <dbReference type="ARBA" id="ARBA00004141"/>
    </source>
</evidence>
<dbReference type="GO" id="GO:0016020">
    <property type="term" value="C:membrane"/>
    <property type="evidence" value="ECO:0007669"/>
    <property type="project" value="UniProtKB-SubCell"/>
</dbReference>
<evidence type="ECO:0000259" key="7">
    <source>
        <dbReference type="Pfam" id="PF00520"/>
    </source>
</evidence>
<evidence type="ECO:0000256" key="2">
    <source>
        <dbReference type="ARBA" id="ARBA00022692"/>
    </source>
</evidence>
<evidence type="ECO:0000256" key="3">
    <source>
        <dbReference type="ARBA" id="ARBA00022989"/>
    </source>
</evidence>
<dbReference type="Gene3D" id="1.20.120.350">
    <property type="entry name" value="Voltage-gated potassium channels. Chain C"/>
    <property type="match status" value="1"/>
</dbReference>
<reference evidence="8 9" key="1">
    <citation type="journal article" date="2014" name="PLoS Genet.">
        <title>Analysis of the genome and transcriptome of Cryptococcus neoformans var. grubii reveals complex RNA expression and microevolution leading to virulence attenuation.</title>
        <authorList>
            <person name="Janbon G."/>
            <person name="Ormerod K.L."/>
            <person name="Paulet D."/>
            <person name="Byrnes E.J.III."/>
            <person name="Yadav V."/>
            <person name="Chatterjee G."/>
            <person name="Mullapudi N."/>
            <person name="Hon C.C."/>
            <person name="Billmyre R.B."/>
            <person name="Brunel F."/>
            <person name="Bahn Y.S."/>
            <person name="Chen W."/>
            <person name="Chen Y."/>
            <person name="Chow E.W."/>
            <person name="Coppee J.Y."/>
            <person name="Floyd-Averette A."/>
            <person name="Gaillardin C."/>
            <person name="Gerik K.J."/>
            <person name="Goldberg J."/>
            <person name="Gonzalez-Hilarion S."/>
            <person name="Gujja S."/>
            <person name="Hamlin J.L."/>
            <person name="Hsueh Y.P."/>
            <person name="Ianiri G."/>
            <person name="Jones S."/>
            <person name="Kodira C.D."/>
            <person name="Kozubowski L."/>
            <person name="Lam W."/>
            <person name="Marra M."/>
            <person name="Mesner L.D."/>
            <person name="Mieczkowski P.A."/>
            <person name="Moyrand F."/>
            <person name="Nielsen K."/>
            <person name="Proux C."/>
            <person name="Rossignol T."/>
            <person name="Schein J.E."/>
            <person name="Sun S."/>
            <person name="Wollschlaeger C."/>
            <person name="Wood I.A."/>
            <person name="Zeng Q."/>
            <person name="Neuveglise C."/>
            <person name="Newlon C.S."/>
            <person name="Perfect J.R."/>
            <person name="Lodge J.K."/>
            <person name="Idnurm A."/>
            <person name="Stajich J.E."/>
            <person name="Kronstad J.W."/>
            <person name="Sanyal K."/>
            <person name="Heitman J."/>
            <person name="Fraser J.A."/>
            <person name="Cuomo C.A."/>
            <person name="Dietrich F.S."/>
        </authorList>
    </citation>
    <scope>NUCLEOTIDE SEQUENCE [LARGE SCALE GENOMIC DNA]</scope>
    <source>
        <strain evidence="9">H99 / ATCC 208821 / CBS 10515 / FGSC 9487</strain>
    </source>
</reference>
<comment type="subcellular location">
    <subcellularLocation>
        <location evidence="1">Membrane</location>
        <topology evidence="1">Multi-pass membrane protein</topology>
    </subcellularLocation>
</comment>
<keyword evidence="3 6" id="KW-1133">Transmembrane helix</keyword>